<gene>
    <name evidence="1" type="ORF">H9631_08915</name>
</gene>
<evidence type="ECO:0000313" key="1">
    <source>
        <dbReference type="EMBL" id="MBD8005202.1"/>
    </source>
</evidence>
<reference evidence="1 2" key="1">
    <citation type="submission" date="2020-08" db="EMBL/GenBank/DDBJ databases">
        <title>A Genomic Blueprint of the Chicken Gut Microbiome.</title>
        <authorList>
            <person name="Gilroy R."/>
            <person name="Ravi A."/>
            <person name="Getino M."/>
            <person name="Pursley I."/>
            <person name="Horton D.L."/>
            <person name="Alikhan N.-F."/>
            <person name="Baker D."/>
            <person name="Gharbi K."/>
            <person name="Hall N."/>
            <person name="Watson M."/>
            <person name="Adriaenssens E.M."/>
            <person name="Foster-Nyarko E."/>
            <person name="Jarju S."/>
            <person name="Secka A."/>
            <person name="Antonio M."/>
            <person name="Oren A."/>
            <person name="Chaudhuri R."/>
            <person name="La Ragione R.M."/>
            <person name="Hildebrand F."/>
            <person name="Pallen M.J."/>
        </authorList>
    </citation>
    <scope>NUCLEOTIDE SEQUENCE [LARGE SCALE GENOMIC DNA]</scope>
    <source>
        <strain evidence="1 2">Sa1BUA2</strain>
    </source>
</reference>
<dbReference type="EMBL" id="JACSPV010000011">
    <property type="protein sequence ID" value="MBD8005202.1"/>
    <property type="molecule type" value="Genomic_DNA"/>
</dbReference>
<dbReference type="Proteomes" id="UP000648182">
    <property type="component" value="Unassembled WGS sequence"/>
</dbReference>
<sequence length="221" mass="24956">MTNEQSQKLRSITLTNGNIKDLAKDCELLKIRGSVALYQKVHLKKISTHGYSTFHSHVAADELINSGSCTIKDNCEVKEIVNAGNLKMRNGQTTKITSSGKLTIEQTLQSEQFDSTGIVQAREIHSQNFQLKLAGKSEIERLITNDACVEKEKYTFSLLKKKLICKYIQGRNLRLSYTEAEIVKGDVVVVNKNCDIKTLYYTENYIISPNAKVQHIIRSEK</sequence>
<keyword evidence="2" id="KW-1185">Reference proteome</keyword>
<evidence type="ECO:0000313" key="2">
    <source>
        <dbReference type="Proteomes" id="UP000648182"/>
    </source>
</evidence>
<organism evidence="1 2">
    <name type="scientific">Bacillus norwichensis</name>
    <dbReference type="NCBI Taxonomy" id="2762217"/>
    <lineage>
        <taxon>Bacteria</taxon>
        <taxon>Bacillati</taxon>
        <taxon>Bacillota</taxon>
        <taxon>Bacilli</taxon>
        <taxon>Bacillales</taxon>
        <taxon>Bacillaceae</taxon>
        <taxon>Bacillus</taxon>
    </lineage>
</organism>
<dbReference type="RefSeq" id="WP_191811932.1">
    <property type="nucleotide sequence ID" value="NZ_JACSPV010000011.1"/>
</dbReference>
<name>A0ABR8VKA9_9BACI</name>
<proteinExistence type="predicted"/>
<comment type="caution">
    <text evidence="1">The sequence shown here is derived from an EMBL/GenBank/DDBJ whole genome shotgun (WGS) entry which is preliminary data.</text>
</comment>
<protein>
    <submittedName>
        <fullName evidence="1">Uncharacterized protein</fullName>
    </submittedName>
</protein>
<accession>A0ABR8VKA9</accession>